<evidence type="ECO:0000256" key="1">
    <source>
        <dbReference type="ARBA" id="ARBA00004953"/>
    </source>
</evidence>
<dbReference type="InterPro" id="IPR036588">
    <property type="entry name" value="CobH/CbiC_sf"/>
</dbReference>
<evidence type="ECO:0000256" key="3">
    <source>
        <dbReference type="ARBA" id="ARBA00022573"/>
    </source>
</evidence>
<evidence type="ECO:0000259" key="5">
    <source>
        <dbReference type="Pfam" id="PF02570"/>
    </source>
</evidence>
<dbReference type="Pfam" id="PF02570">
    <property type="entry name" value="CbiC"/>
    <property type="match status" value="1"/>
</dbReference>
<keyword evidence="3" id="KW-0169">Cobalamin biosynthesis</keyword>
<dbReference type="UniPathway" id="UPA00148"/>
<accession>A0A133NBM7</accession>
<evidence type="ECO:0000256" key="2">
    <source>
        <dbReference type="ARBA" id="ARBA00009774"/>
    </source>
</evidence>
<dbReference type="PANTHER" id="PTHR43588">
    <property type="entry name" value="COBALT-PRECORRIN-8 METHYLMUTASE"/>
    <property type="match status" value="1"/>
</dbReference>
<dbReference type="STRING" id="134605.HMPREF3206_01238"/>
<comment type="pathway">
    <text evidence="1">Cofactor biosynthesis; adenosylcobalamin biosynthesis.</text>
</comment>
<dbReference type="GO" id="GO:0016993">
    <property type="term" value="F:precorrin-8X methylmutase activity"/>
    <property type="evidence" value="ECO:0007669"/>
    <property type="project" value="InterPro"/>
</dbReference>
<keyword evidence="7" id="KW-1185">Reference proteome</keyword>
<keyword evidence="4" id="KW-0413">Isomerase</keyword>
<dbReference type="PATRIC" id="fig|134605.3.peg.1224"/>
<dbReference type="AlphaFoldDB" id="A0A133NBM7"/>
<organism evidence="6 7">
    <name type="scientific">Fusobacterium equinum</name>
    <dbReference type="NCBI Taxonomy" id="134605"/>
    <lineage>
        <taxon>Bacteria</taxon>
        <taxon>Fusobacteriati</taxon>
        <taxon>Fusobacteriota</taxon>
        <taxon>Fusobacteriia</taxon>
        <taxon>Fusobacteriales</taxon>
        <taxon>Fusobacteriaceae</taxon>
        <taxon>Fusobacterium</taxon>
    </lineage>
</organism>
<dbReference type="PANTHER" id="PTHR43588:SF1">
    <property type="entry name" value="COBALT-PRECORRIN-8 METHYLMUTASE"/>
    <property type="match status" value="1"/>
</dbReference>
<dbReference type="InterPro" id="IPR003722">
    <property type="entry name" value="Cbl_synth_CobH/CbiC"/>
</dbReference>
<gene>
    <name evidence="6" type="ORF">HMPREF3206_01238</name>
</gene>
<dbReference type="GO" id="GO:0009236">
    <property type="term" value="P:cobalamin biosynthetic process"/>
    <property type="evidence" value="ECO:0007669"/>
    <property type="project" value="UniProtKB-UniPathway"/>
</dbReference>
<reference evidence="7" key="1">
    <citation type="submission" date="2016-01" db="EMBL/GenBank/DDBJ databases">
        <authorList>
            <person name="Mitreva M."/>
            <person name="Pepin K.H."/>
            <person name="Mihindukulasuriya K.A."/>
            <person name="Fulton R."/>
            <person name="Fronick C."/>
            <person name="O'Laughlin M."/>
            <person name="Miner T."/>
            <person name="Herter B."/>
            <person name="Rosa B.A."/>
            <person name="Cordes M."/>
            <person name="Tomlinson C."/>
            <person name="Wollam A."/>
            <person name="Palsikar V.B."/>
            <person name="Mardis E.R."/>
            <person name="Wilson R.K."/>
        </authorList>
    </citation>
    <scope>NUCLEOTIDE SEQUENCE [LARGE SCALE GENOMIC DNA]</scope>
    <source>
        <strain evidence="7">CMW8396</strain>
    </source>
</reference>
<evidence type="ECO:0000313" key="7">
    <source>
        <dbReference type="Proteomes" id="UP000070617"/>
    </source>
</evidence>
<dbReference type="Gene3D" id="3.40.50.10230">
    <property type="entry name" value="Cobalamin biosynthesis CobH/CbiC, precorrin-8X methylmutase"/>
    <property type="match status" value="1"/>
</dbReference>
<dbReference type="Proteomes" id="UP000070617">
    <property type="component" value="Unassembled WGS sequence"/>
</dbReference>
<name>A0A133NBM7_9FUSO</name>
<feature type="domain" description="Cobalamin biosynthesis precorrin-8X methylmutase CobH/CbiC" evidence="5">
    <location>
        <begin position="15"/>
        <end position="212"/>
    </location>
</feature>
<comment type="similarity">
    <text evidence="2">Belongs to the CobH/CbiC family.</text>
</comment>
<evidence type="ECO:0000256" key="4">
    <source>
        <dbReference type="ARBA" id="ARBA00023235"/>
    </source>
</evidence>
<sequence>MEIGGVMAYIKVPGDIEKRSFEIIEEELGEKIHQFSEQELPIVKRIIHTSADFEYGDLIEFQNNAIQSGIESLRKGCKIYCDTNMIVNGLSKPAMSKFACSAYCLVSDKEVIEEAKKEGLTRSIVGIRKAAKDKETKIFIIGNAPTALYQLKEMIERGEIERPALVIGVPVGFVGAAESKEAFKSLDVPYITINGRKGGSTIGVGILHGILYQIYKREGF</sequence>
<dbReference type="EMBL" id="LRPX01000062">
    <property type="protein sequence ID" value="KXA13672.1"/>
    <property type="molecule type" value="Genomic_DNA"/>
</dbReference>
<dbReference type="SUPFAM" id="SSF63965">
    <property type="entry name" value="Precorrin-8X methylmutase CbiC/CobH"/>
    <property type="match status" value="1"/>
</dbReference>
<protein>
    <submittedName>
        <fullName evidence="6">Precorrin-8X methylmutase</fullName>
    </submittedName>
</protein>
<evidence type="ECO:0000313" key="6">
    <source>
        <dbReference type="EMBL" id="KXA13672.1"/>
    </source>
</evidence>
<comment type="caution">
    <text evidence="6">The sequence shown here is derived from an EMBL/GenBank/DDBJ whole genome shotgun (WGS) entry which is preliminary data.</text>
</comment>
<proteinExistence type="inferred from homology"/>